<sequence>MTTSRSFGGELSGMEHPTPRPHNKEEKFPFYTTQKRVLPDIMSTSVRTRRTSENPASRPPPRTSHASGSTHESRSRWRDEITTNDAPEWRSTARRSRRSRISQDDDRKTGIAFRAPPVAPDDSISVVQSRRQDNGRKYSTVSKRTKRPTLQTRSSSLDGRTWSGSGAPLTATNVQALNERGSSVRESTTYSARKSRRASRRESNAVGDDQEGEQRTTAQQTNRSSRRRATVTGEEYEYGGADRGKSAYMSRAASTHQQSTLDTGVIAAGAAAGGAAGYAGAQSRAAMTANDVEASGTRVSRRTSRAAPATRTGAASSNHDRQITTRTGAGQSRATSSSSSSSSSTSRPSRPVALRNPFSPMSATSPTSPDSPDMEWERRVYIREYRRPSDGRWVNDRECIIRKLHAPQPPQIAAEV</sequence>
<dbReference type="EMBL" id="JAWDJX010000025">
    <property type="protein sequence ID" value="KAK3051533.1"/>
    <property type="molecule type" value="Genomic_DNA"/>
</dbReference>
<feature type="region of interest" description="Disordered" evidence="1">
    <location>
        <begin position="272"/>
        <end position="375"/>
    </location>
</feature>
<dbReference type="Proteomes" id="UP001271007">
    <property type="component" value="Unassembled WGS sequence"/>
</dbReference>
<feature type="compositionally biased region" description="Low complexity" evidence="1">
    <location>
        <begin position="305"/>
        <end position="317"/>
    </location>
</feature>
<dbReference type="AlphaFoldDB" id="A0AAJ0GB47"/>
<evidence type="ECO:0000313" key="2">
    <source>
        <dbReference type="EMBL" id="KAK3051533.1"/>
    </source>
</evidence>
<feature type="region of interest" description="Disordered" evidence="1">
    <location>
        <begin position="1"/>
        <end position="259"/>
    </location>
</feature>
<feature type="compositionally biased region" description="Low complexity" evidence="1">
    <location>
        <begin position="335"/>
        <end position="371"/>
    </location>
</feature>
<evidence type="ECO:0000256" key="1">
    <source>
        <dbReference type="SAM" id="MobiDB-lite"/>
    </source>
</evidence>
<protein>
    <submittedName>
        <fullName evidence="2">Uncharacterized protein</fullName>
    </submittedName>
</protein>
<organism evidence="2 3">
    <name type="scientific">Extremus antarcticus</name>
    <dbReference type="NCBI Taxonomy" id="702011"/>
    <lineage>
        <taxon>Eukaryota</taxon>
        <taxon>Fungi</taxon>
        <taxon>Dikarya</taxon>
        <taxon>Ascomycota</taxon>
        <taxon>Pezizomycotina</taxon>
        <taxon>Dothideomycetes</taxon>
        <taxon>Dothideomycetidae</taxon>
        <taxon>Mycosphaerellales</taxon>
        <taxon>Extremaceae</taxon>
        <taxon>Extremus</taxon>
    </lineage>
</organism>
<comment type="caution">
    <text evidence="2">The sequence shown here is derived from an EMBL/GenBank/DDBJ whole genome shotgun (WGS) entry which is preliminary data.</text>
</comment>
<proteinExistence type="predicted"/>
<reference evidence="2" key="1">
    <citation type="submission" date="2023-04" db="EMBL/GenBank/DDBJ databases">
        <title>Black Yeasts Isolated from many extreme environments.</title>
        <authorList>
            <person name="Coleine C."/>
            <person name="Stajich J.E."/>
            <person name="Selbmann L."/>
        </authorList>
    </citation>
    <scope>NUCLEOTIDE SEQUENCE</scope>
    <source>
        <strain evidence="2">CCFEE 5312</strain>
    </source>
</reference>
<gene>
    <name evidence="2" type="ORF">LTR09_007188</name>
</gene>
<name>A0AAJ0GB47_9PEZI</name>
<feature type="compositionally biased region" description="Basic and acidic residues" evidence="1">
    <location>
        <begin position="71"/>
        <end position="81"/>
    </location>
</feature>
<feature type="compositionally biased region" description="Polar residues" evidence="1">
    <location>
        <begin position="137"/>
        <end position="186"/>
    </location>
</feature>
<keyword evidence="3" id="KW-1185">Reference proteome</keyword>
<accession>A0AAJ0GB47</accession>
<feature type="compositionally biased region" description="Polar residues" evidence="1">
    <location>
        <begin position="324"/>
        <end position="334"/>
    </location>
</feature>
<evidence type="ECO:0000313" key="3">
    <source>
        <dbReference type="Proteomes" id="UP001271007"/>
    </source>
</evidence>